<dbReference type="OrthoDB" id="8848202at2759"/>
<dbReference type="KEGG" id="bfo:118404429"/>
<gene>
    <name evidence="3" type="primary">LOC118404429</name>
</gene>
<dbReference type="CDD" id="cd01670">
    <property type="entry name" value="Death"/>
    <property type="match status" value="1"/>
</dbReference>
<dbReference type="PANTHER" id="PTHR47691">
    <property type="entry name" value="REGULATOR-RELATED"/>
    <property type="match status" value="1"/>
</dbReference>
<sequence>MDPLHRQALQDCYDDIARDMDPGLALRYSTVRWRDGDPGFIRAKTRAEGLHSGARALLDRLMDLPYDGFDDFVQSLKEVPYDHLVQQLLKTRERLKNAVVRGEIRRRDLGRRPEVNMEDYFDKVIKNVSYKWYDLARKVGFKRGEIEAIRATESLQGPDKKCREVLERWLERNGTNATLQVLQQALIDIEERHTAEELHVWTEKAQHSLQTTGQEMKTTGKETMEKVDGLGVEQYPAAKGTGQSVKDVTRWITNRARALAILVTCFVICTWMCMLYCGSRTHEPVFLAAFPRRLKSFVGREDVFSRIDACLQENQTCLIKGLGGVGKTSVAIEYGHRRAERYPGGVFWVRLASKGDLCASISQYSSYISDSLQLKDDLSCKNMKMHFRRYLTSSHDWILVVDEAVRNTTGELESLLPHTLKANMNVLLTSNEYQRLGNERIPVVNLPPFSETEAQAMFNKMVRPSIEKERTEIKLLSRSLGHHPLALQFAFAYIEETGCSVKEYHDKYTGGNATEKVDLLDESGVEQVSSKKIRRVFDITFQYLSQLSSNAAKLLDVTSFMGPDCIPCPKYDSKGFRRLFNTSGKLDKLDTKKMVSVLEKFSLASPCHAFQPCAFSVNRIVQEVVVAHMNESTRVTHLENAMKYSTLLLKHSNDTKRIQAEFLMAHVHYLALNIDRYQLNVSVTGSSSFLNKSAEFFSRWGACEEAYFFLHAEILLLFKHNVTEDLCFHLHDHVKFLNTTLLPCLFNGDVPVELLVDIADNLYWEAKELTIMQPSSSEAASYSYTKT</sequence>
<dbReference type="GO" id="GO:0007165">
    <property type="term" value="P:signal transduction"/>
    <property type="evidence" value="ECO:0007669"/>
    <property type="project" value="InterPro"/>
</dbReference>
<evidence type="ECO:0000259" key="1">
    <source>
        <dbReference type="PROSITE" id="PS50017"/>
    </source>
</evidence>
<evidence type="ECO:0000313" key="3">
    <source>
        <dbReference type="RefSeq" id="XP_035659394.1"/>
    </source>
</evidence>
<dbReference type="GeneID" id="118404429"/>
<proteinExistence type="predicted"/>
<dbReference type="RefSeq" id="XP_035659394.1">
    <property type="nucleotide sequence ID" value="XM_035803501.1"/>
</dbReference>
<evidence type="ECO:0000313" key="2">
    <source>
        <dbReference type="Proteomes" id="UP000001554"/>
    </source>
</evidence>
<dbReference type="InterPro" id="IPR000488">
    <property type="entry name" value="Death_dom"/>
</dbReference>
<reference evidence="2" key="1">
    <citation type="journal article" date="2020" name="Nat. Ecol. Evol.">
        <title>Deeply conserved synteny resolves early events in vertebrate evolution.</title>
        <authorList>
            <person name="Simakov O."/>
            <person name="Marletaz F."/>
            <person name="Yue J.X."/>
            <person name="O'Connell B."/>
            <person name="Jenkins J."/>
            <person name="Brandt A."/>
            <person name="Calef R."/>
            <person name="Tung C.H."/>
            <person name="Huang T.K."/>
            <person name="Schmutz J."/>
            <person name="Satoh N."/>
            <person name="Yu J.K."/>
            <person name="Putnam N.H."/>
            <person name="Green R.E."/>
            <person name="Rokhsar D.S."/>
        </authorList>
    </citation>
    <scope>NUCLEOTIDE SEQUENCE [LARGE SCALE GENOMIC DNA]</scope>
    <source>
        <strain evidence="2">S238N-H82</strain>
    </source>
</reference>
<feature type="domain" description="Death" evidence="1">
    <location>
        <begin position="131"/>
        <end position="202"/>
    </location>
</feature>
<dbReference type="InterPro" id="IPR011029">
    <property type="entry name" value="DEATH-like_dom_sf"/>
</dbReference>
<dbReference type="InterPro" id="IPR027417">
    <property type="entry name" value="P-loop_NTPase"/>
</dbReference>
<dbReference type="AlphaFoldDB" id="A0A9J7HGU3"/>
<dbReference type="PROSITE" id="PS50017">
    <property type="entry name" value="DEATH_DOMAIN"/>
    <property type="match status" value="1"/>
</dbReference>
<protein>
    <submittedName>
        <fullName evidence="3">Uncharacterized protein LOC118404429</fullName>
    </submittedName>
</protein>
<dbReference type="SMART" id="SM00005">
    <property type="entry name" value="DEATH"/>
    <property type="match status" value="1"/>
</dbReference>
<reference evidence="3" key="2">
    <citation type="submission" date="2025-08" db="UniProtKB">
        <authorList>
            <consortium name="RefSeq"/>
        </authorList>
    </citation>
    <scope>IDENTIFICATION</scope>
    <source>
        <strain evidence="3">S238N-H82</strain>
        <tissue evidence="3">Testes</tissue>
    </source>
</reference>
<organism evidence="2 3">
    <name type="scientific">Branchiostoma floridae</name>
    <name type="common">Florida lancelet</name>
    <name type="synonym">Amphioxus</name>
    <dbReference type="NCBI Taxonomy" id="7739"/>
    <lineage>
        <taxon>Eukaryota</taxon>
        <taxon>Metazoa</taxon>
        <taxon>Chordata</taxon>
        <taxon>Cephalochordata</taxon>
        <taxon>Leptocardii</taxon>
        <taxon>Amphioxiformes</taxon>
        <taxon>Branchiostomatidae</taxon>
        <taxon>Branchiostoma</taxon>
    </lineage>
</organism>
<dbReference type="SUPFAM" id="SSF52540">
    <property type="entry name" value="P-loop containing nucleoside triphosphate hydrolases"/>
    <property type="match status" value="1"/>
</dbReference>
<dbReference type="Gene3D" id="1.10.533.10">
    <property type="entry name" value="Death Domain, Fas"/>
    <property type="match status" value="2"/>
</dbReference>
<name>A0A9J7HGU3_BRAFL</name>
<dbReference type="PANTHER" id="PTHR47691:SF3">
    <property type="entry name" value="HTH-TYPE TRANSCRIPTIONAL REGULATOR RV0890C-RELATED"/>
    <property type="match status" value="1"/>
</dbReference>
<dbReference type="Pfam" id="PF00531">
    <property type="entry name" value="Death"/>
    <property type="match status" value="1"/>
</dbReference>
<dbReference type="SUPFAM" id="SSF47986">
    <property type="entry name" value="DEATH domain"/>
    <property type="match status" value="1"/>
</dbReference>
<keyword evidence="2" id="KW-1185">Reference proteome</keyword>
<accession>A0A9J7HGU3</accession>
<dbReference type="Gene3D" id="3.40.50.300">
    <property type="entry name" value="P-loop containing nucleotide triphosphate hydrolases"/>
    <property type="match status" value="1"/>
</dbReference>
<dbReference type="Proteomes" id="UP000001554">
    <property type="component" value="Chromosome 17"/>
</dbReference>